<comment type="subcellular location">
    <subcellularLocation>
        <location evidence="1">Plastid</location>
        <location evidence="1">Chloroplast</location>
    </subcellularLocation>
</comment>
<dbReference type="FunFam" id="3.30.70.240:FF:000002">
    <property type="entry name" value="GTP-binding protein TypA"/>
    <property type="match status" value="1"/>
</dbReference>
<dbReference type="CDD" id="cd16263">
    <property type="entry name" value="BipA_III"/>
    <property type="match status" value="1"/>
</dbReference>
<dbReference type="InterPro" id="IPR009000">
    <property type="entry name" value="Transl_B-barrel_sf"/>
</dbReference>
<evidence type="ECO:0000256" key="2">
    <source>
        <dbReference type="ARBA" id="ARBA00022741"/>
    </source>
</evidence>
<dbReference type="InterPro" id="IPR042116">
    <property type="entry name" value="TypA/BipA_C"/>
</dbReference>
<dbReference type="GO" id="GO:0005829">
    <property type="term" value="C:cytosol"/>
    <property type="evidence" value="ECO:0007669"/>
    <property type="project" value="TreeGrafter"/>
</dbReference>
<name>A0A7S3GZA7_9STRA</name>
<protein>
    <recommendedName>
        <fullName evidence="4">Elongation factor EFG domain-containing protein</fullName>
    </recommendedName>
</protein>
<keyword evidence="2" id="KW-0547">Nucleotide-binding</keyword>
<sequence>MKIPKAQVDPTQPLQLLIANVDYDDFKGKLGIGRIVNGVINAGSEILYGKPAQPSKRGKIADLCVFNNVGKEKVDSAHAGDIVVVSGIPDIAIGDTVMSRENPIPLPPIQVEEPTVRMTVGVNKSPLGGREGKHLQTRVIRDRLFKELDRNVALKVSETGNSDTYEICGRGQLHLTVLIENMRREGFELLLGPPTVIEKVVDGVKCEPFEKVEVTVPQEYASNVVDMLNRRKGDMLLMAPCEGSEGMTLLTFLVPTRGMIGIRSALLTATKGTVILDTQFDSYKPCVGAIAQREKGSLLGTESGVSNPYGIASAQERGRLFINSKEEIFKDMIIGVHQRPGDLHVNVCKMKQLTNMRAAGSDDTIKLVPPLELNLDIAVEYIAEDELVEVTPTKIRMLKHPDWKEWAKKRKDL</sequence>
<feature type="domain" description="Elongation factor EFG" evidence="4">
    <location>
        <begin position="204"/>
        <end position="294"/>
    </location>
</feature>
<dbReference type="CDD" id="cd03710">
    <property type="entry name" value="BipA_TypA_C"/>
    <property type="match status" value="1"/>
</dbReference>
<accession>A0A7S3GZA7</accession>
<dbReference type="InterPro" id="IPR000640">
    <property type="entry name" value="EFG_V-like"/>
</dbReference>
<dbReference type="Gene3D" id="2.40.30.10">
    <property type="entry name" value="Translation factors"/>
    <property type="match status" value="1"/>
</dbReference>
<dbReference type="PANTHER" id="PTHR42908">
    <property type="entry name" value="TRANSLATION ELONGATION FACTOR-RELATED"/>
    <property type="match status" value="1"/>
</dbReference>
<dbReference type="EMBL" id="HBIC01018534">
    <property type="protein sequence ID" value="CAE0280364.1"/>
    <property type="molecule type" value="Transcribed_RNA"/>
</dbReference>
<organism evidence="5">
    <name type="scientific">Spumella elongata</name>
    <dbReference type="NCBI Taxonomy" id="89044"/>
    <lineage>
        <taxon>Eukaryota</taxon>
        <taxon>Sar</taxon>
        <taxon>Stramenopiles</taxon>
        <taxon>Ochrophyta</taxon>
        <taxon>Chrysophyceae</taxon>
        <taxon>Chromulinales</taxon>
        <taxon>Chromulinaceae</taxon>
        <taxon>Spumella</taxon>
    </lineage>
</organism>
<dbReference type="FunFam" id="2.40.50.250:FF:000001">
    <property type="entry name" value="GTP-binding protein TypA"/>
    <property type="match status" value="1"/>
</dbReference>
<dbReference type="CDD" id="cd03691">
    <property type="entry name" value="BipA_TypA_II"/>
    <property type="match status" value="1"/>
</dbReference>
<keyword evidence="3" id="KW-0342">GTP-binding</keyword>
<evidence type="ECO:0000256" key="1">
    <source>
        <dbReference type="ARBA" id="ARBA00004229"/>
    </source>
</evidence>
<evidence type="ECO:0000259" key="4">
    <source>
        <dbReference type="SMART" id="SM00838"/>
    </source>
</evidence>
<dbReference type="GO" id="GO:0009507">
    <property type="term" value="C:chloroplast"/>
    <property type="evidence" value="ECO:0007669"/>
    <property type="project" value="UniProtKB-SubCell"/>
</dbReference>
<dbReference type="InterPro" id="IPR048876">
    <property type="entry name" value="BipA_C"/>
</dbReference>
<dbReference type="GO" id="GO:0005525">
    <property type="term" value="F:GTP binding"/>
    <property type="evidence" value="ECO:0007669"/>
    <property type="project" value="UniProtKB-KW"/>
</dbReference>
<evidence type="ECO:0000256" key="3">
    <source>
        <dbReference type="ARBA" id="ARBA00023134"/>
    </source>
</evidence>
<dbReference type="Pfam" id="PF21018">
    <property type="entry name" value="BipA_C"/>
    <property type="match status" value="1"/>
</dbReference>
<dbReference type="SUPFAM" id="SSF50447">
    <property type="entry name" value="Translation proteins"/>
    <property type="match status" value="1"/>
</dbReference>
<gene>
    <name evidence="5" type="ORF">SELO1098_LOCUS9198</name>
</gene>
<dbReference type="GO" id="GO:0003924">
    <property type="term" value="F:GTPase activity"/>
    <property type="evidence" value="ECO:0007669"/>
    <property type="project" value="TreeGrafter"/>
</dbReference>
<dbReference type="InterPro" id="IPR053905">
    <property type="entry name" value="EF-G-like_DII"/>
</dbReference>
<dbReference type="Pfam" id="PF00679">
    <property type="entry name" value="EFG_C"/>
    <property type="match status" value="1"/>
</dbReference>
<dbReference type="InterPro" id="IPR047043">
    <property type="entry name" value="BipA_III"/>
</dbReference>
<dbReference type="Pfam" id="PF22042">
    <property type="entry name" value="EF-G_D2"/>
    <property type="match status" value="1"/>
</dbReference>
<dbReference type="AlphaFoldDB" id="A0A7S3GZA7"/>
<dbReference type="InterPro" id="IPR047042">
    <property type="entry name" value="BipA_II"/>
</dbReference>
<dbReference type="SUPFAM" id="SSF54980">
    <property type="entry name" value="EF-G C-terminal domain-like"/>
    <property type="match status" value="2"/>
</dbReference>
<dbReference type="PANTHER" id="PTHR42908:SF8">
    <property type="entry name" value="TR-TYPE G DOMAIN-CONTAINING PROTEIN"/>
    <property type="match status" value="1"/>
</dbReference>
<dbReference type="SMART" id="SM00838">
    <property type="entry name" value="EFG_C"/>
    <property type="match status" value="1"/>
</dbReference>
<proteinExistence type="predicted"/>
<dbReference type="InterPro" id="IPR035647">
    <property type="entry name" value="EFG_III/V"/>
</dbReference>
<dbReference type="Gene3D" id="2.40.50.250">
    <property type="entry name" value="bipa protein"/>
    <property type="match status" value="1"/>
</dbReference>
<evidence type="ECO:0000313" key="5">
    <source>
        <dbReference type="EMBL" id="CAE0280364.1"/>
    </source>
</evidence>
<dbReference type="Gene3D" id="3.30.70.240">
    <property type="match status" value="1"/>
</dbReference>
<dbReference type="FunFam" id="3.30.70.870:FF:000003">
    <property type="entry name" value="GTP-binding protein TypA"/>
    <property type="match status" value="1"/>
</dbReference>
<dbReference type="Gene3D" id="3.30.70.870">
    <property type="entry name" value="Elongation Factor G (Translational Gtpase), domain 3"/>
    <property type="match status" value="1"/>
</dbReference>
<dbReference type="InterPro" id="IPR035651">
    <property type="entry name" value="BipA_V"/>
</dbReference>
<dbReference type="GO" id="GO:1990904">
    <property type="term" value="C:ribonucleoprotein complex"/>
    <property type="evidence" value="ECO:0007669"/>
    <property type="project" value="TreeGrafter"/>
</dbReference>
<reference evidence="5" key="1">
    <citation type="submission" date="2021-01" db="EMBL/GenBank/DDBJ databases">
        <authorList>
            <person name="Corre E."/>
            <person name="Pelletier E."/>
            <person name="Niang G."/>
            <person name="Scheremetjew M."/>
            <person name="Finn R."/>
            <person name="Kale V."/>
            <person name="Holt S."/>
            <person name="Cochrane G."/>
            <person name="Meng A."/>
            <person name="Brown T."/>
            <person name="Cohen L."/>
        </authorList>
    </citation>
    <scope>NUCLEOTIDE SEQUENCE</scope>
    <source>
        <strain evidence="5">CCAP 955/1</strain>
    </source>
</reference>